<protein>
    <submittedName>
        <fullName evidence="2">Uncharacterized protein</fullName>
    </submittedName>
</protein>
<reference evidence="2" key="3">
    <citation type="submission" date="2025-08" db="UniProtKB">
        <authorList>
            <consortium name="Ensembl"/>
        </authorList>
    </citation>
    <scope>IDENTIFICATION</scope>
    <source>
        <strain evidence="2">HSOK</strain>
    </source>
</reference>
<name>A0A3P9IPF1_ORYLA</name>
<evidence type="ECO:0000313" key="2">
    <source>
        <dbReference type="Ensembl" id="ENSORLP00015021928.1"/>
    </source>
</evidence>
<dbReference type="PANTHER" id="PTHR31097">
    <property type="entry name" value="SI:DKEY-276J7.1"/>
    <property type="match status" value="1"/>
</dbReference>
<sequence>MLLLFFSRNAPFLNDNDLELFKSGVKTGYHTLDGHISQIPGLSPSIRTLPEERARGRRTVVLESDSAYVKLAKQGGHKGLLSQEETVTSTPNSYKPPDWFCSESGDISQQSKDEKNSGAFQTLEAPFGSDNMSAWERDNVSFTEKEKNAEGLPIHMEELNSQTKHQEPGKYKRVFDKKPAPVDMSKLLSFGYAEANSPIQ</sequence>
<accession>A0A3P9IPF1</accession>
<dbReference type="PANTHER" id="PTHR31097:SF2">
    <property type="entry name" value="CHROMOSOME 7 OPEN READING FRAME 57"/>
    <property type="match status" value="1"/>
</dbReference>
<dbReference type="Proteomes" id="UP000265200">
    <property type="component" value="Chromosome 21"/>
</dbReference>
<organism evidence="2 3">
    <name type="scientific">Oryzias latipes</name>
    <name type="common">Japanese rice fish</name>
    <name type="synonym">Japanese killifish</name>
    <dbReference type="NCBI Taxonomy" id="8090"/>
    <lineage>
        <taxon>Eukaryota</taxon>
        <taxon>Metazoa</taxon>
        <taxon>Chordata</taxon>
        <taxon>Craniata</taxon>
        <taxon>Vertebrata</taxon>
        <taxon>Euteleostomi</taxon>
        <taxon>Actinopterygii</taxon>
        <taxon>Neopterygii</taxon>
        <taxon>Teleostei</taxon>
        <taxon>Neoteleostei</taxon>
        <taxon>Acanthomorphata</taxon>
        <taxon>Ovalentaria</taxon>
        <taxon>Atherinomorphae</taxon>
        <taxon>Beloniformes</taxon>
        <taxon>Adrianichthyidae</taxon>
        <taxon>Oryziinae</taxon>
        <taxon>Oryzias</taxon>
    </lineage>
</organism>
<feature type="region of interest" description="Disordered" evidence="1">
    <location>
        <begin position="152"/>
        <end position="172"/>
    </location>
</feature>
<reference key="1">
    <citation type="journal article" date="2007" name="Nature">
        <title>The medaka draft genome and insights into vertebrate genome evolution.</title>
        <authorList>
            <person name="Kasahara M."/>
            <person name="Naruse K."/>
            <person name="Sasaki S."/>
            <person name="Nakatani Y."/>
            <person name="Qu W."/>
            <person name="Ahsan B."/>
            <person name="Yamada T."/>
            <person name="Nagayasu Y."/>
            <person name="Doi K."/>
            <person name="Kasai Y."/>
            <person name="Jindo T."/>
            <person name="Kobayashi D."/>
            <person name="Shimada A."/>
            <person name="Toyoda A."/>
            <person name="Kuroki Y."/>
            <person name="Fujiyama A."/>
            <person name="Sasaki T."/>
            <person name="Shimizu A."/>
            <person name="Asakawa S."/>
            <person name="Shimizu N."/>
            <person name="Hashimoto S."/>
            <person name="Yang J."/>
            <person name="Lee Y."/>
            <person name="Matsushima K."/>
            <person name="Sugano S."/>
            <person name="Sakaizumi M."/>
            <person name="Narita T."/>
            <person name="Ohishi K."/>
            <person name="Haga S."/>
            <person name="Ohta F."/>
            <person name="Nomoto H."/>
            <person name="Nogata K."/>
            <person name="Morishita T."/>
            <person name="Endo T."/>
            <person name="Shin-I T."/>
            <person name="Takeda H."/>
            <person name="Morishita S."/>
            <person name="Kohara Y."/>
        </authorList>
    </citation>
    <scope>NUCLEOTIDE SEQUENCE [LARGE SCALE GENOMIC DNA]</scope>
    <source>
        <strain>Hd-rR</strain>
    </source>
</reference>
<reference evidence="2 3" key="2">
    <citation type="submission" date="2017-04" db="EMBL/GenBank/DDBJ databases">
        <title>CpG methylation of centromeres and impact of large insertions on vertebrate speciation.</title>
        <authorList>
            <person name="Ichikawa K."/>
            <person name="Yoshimura J."/>
            <person name="Morishita S."/>
        </authorList>
    </citation>
    <scope>NUCLEOTIDE SEQUENCE</scope>
    <source>
        <strain evidence="2 3">HSOK</strain>
    </source>
</reference>
<proteinExistence type="predicted"/>
<dbReference type="AlphaFoldDB" id="A0A3P9IPF1"/>
<dbReference type="InterPro" id="IPR040247">
    <property type="entry name" value="DUF5524"/>
</dbReference>
<dbReference type="Pfam" id="PF17662">
    <property type="entry name" value="DUF5524"/>
    <property type="match status" value="1"/>
</dbReference>
<evidence type="ECO:0000256" key="1">
    <source>
        <dbReference type="SAM" id="MobiDB-lite"/>
    </source>
</evidence>
<evidence type="ECO:0000313" key="3">
    <source>
        <dbReference type="Proteomes" id="UP000265200"/>
    </source>
</evidence>
<dbReference type="Ensembl" id="ENSORLT00015014305.1">
    <property type="protein sequence ID" value="ENSORLP00015021928.1"/>
    <property type="gene ID" value="ENSORLG00015001064.1"/>
</dbReference>
<reference evidence="2" key="4">
    <citation type="submission" date="2025-09" db="UniProtKB">
        <authorList>
            <consortium name="Ensembl"/>
        </authorList>
    </citation>
    <scope>IDENTIFICATION</scope>
    <source>
        <strain evidence="2">HSOK</strain>
    </source>
</reference>